<proteinExistence type="predicted"/>
<gene>
    <name evidence="1" type="ORF">IMZ08_00090</name>
</gene>
<dbReference type="Proteomes" id="UP001516662">
    <property type="component" value="Unassembled WGS sequence"/>
</dbReference>
<evidence type="ECO:0000313" key="1">
    <source>
        <dbReference type="EMBL" id="MBE4906454.1"/>
    </source>
</evidence>
<sequence length="292" mass="33440">MNNVIEAVEFKFKCAKYHYQQSLKVMLELKEENIHIFISEFCGMMESLHSAIEIANACTYKQSPADAIAFRKSLKAIEIAELEYLEQFLKANRKGNVFEFLDEKTIQIIPIPKKTQMGNYEMRNVETYIKEIMECAERVIYEFIHIYSKSTIHFDQSWRILDMNRASILCKECGGVVTSILGHIGNLNEISLKEKAHLLPQRSYVYGHELIQADLLPWGGANEISENEIIVPIETLSFDVKKEGATGCCGPDSSEFNIYCINGHAVGKEAADCWMPHFIRFPLSRVIRNEVL</sequence>
<evidence type="ECO:0000313" key="2">
    <source>
        <dbReference type="Proteomes" id="UP001516662"/>
    </source>
</evidence>
<accession>A0ABR9QD87</accession>
<keyword evidence="2" id="KW-1185">Reference proteome</keyword>
<name>A0ABR9QD87_9BACI</name>
<organism evidence="1 2">
    <name type="scientific">Litchfieldia luteola</name>
    <dbReference type="NCBI Taxonomy" id="682179"/>
    <lineage>
        <taxon>Bacteria</taxon>
        <taxon>Bacillati</taxon>
        <taxon>Bacillota</taxon>
        <taxon>Bacilli</taxon>
        <taxon>Bacillales</taxon>
        <taxon>Bacillaceae</taxon>
        <taxon>Litchfieldia</taxon>
    </lineage>
</organism>
<protein>
    <submittedName>
        <fullName evidence="1">Uncharacterized protein</fullName>
    </submittedName>
</protein>
<comment type="caution">
    <text evidence="1">The sequence shown here is derived from an EMBL/GenBank/DDBJ whole genome shotgun (WGS) entry which is preliminary data.</text>
</comment>
<dbReference type="EMBL" id="JADCLJ010000001">
    <property type="protein sequence ID" value="MBE4906454.1"/>
    <property type="molecule type" value="Genomic_DNA"/>
</dbReference>
<reference evidence="1 2" key="1">
    <citation type="submission" date="2020-10" db="EMBL/GenBank/DDBJ databases">
        <title>Bacillus sp. HD4P25, an endophyte from a halophyte.</title>
        <authorList>
            <person name="Sun J.-Q."/>
        </authorList>
    </citation>
    <scope>NUCLEOTIDE SEQUENCE [LARGE SCALE GENOMIC DNA]</scope>
    <source>
        <strain evidence="1 2">YIM 93174</strain>
    </source>
</reference>
<dbReference type="RefSeq" id="WP_193533975.1">
    <property type="nucleotide sequence ID" value="NZ_JADCLJ010000001.1"/>
</dbReference>